<dbReference type="PROSITE" id="PS00932">
    <property type="entry name" value="MOLYBDOPTERIN_PROK_3"/>
    <property type="match status" value="1"/>
</dbReference>
<evidence type="ECO:0000256" key="5">
    <source>
        <dbReference type="ARBA" id="ARBA00022723"/>
    </source>
</evidence>
<dbReference type="Gene3D" id="2.40.40.20">
    <property type="match status" value="1"/>
</dbReference>
<dbReference type="GO" id="GO:0009061">
    <property type="term" value="P:anaerobic respiration"/>
    <property type="evidence" value="ECO:0007669"/>
    <property type="project" value="TreeGrafter"/>
</dbReference>
<evidence type="ECO:0000256" key="1">
    <source>
        <dbReference type="ARBA" id="ARBA00001966"/>
    </source>
</evidence>
<keyword evidence="4" id="KW-0004">4Fe-4S</keyword>
<evidence type="ECO:0000256" key="2">
    <source>
        <dbReference type="ARBA" id="ARBA00004196"/>
    </source>
</evidence>
<keyword evidence="4" id="KW-0411">Iron-sulfur</keyword>
<organism evidence="8 9">
    <name type="scientific">Providencia stuartii ATCC 25827</name>
    <dbReference type="NCBI Taxonomy" id="471874"/>
    <lineage>
        <taxon>Bacteria</taxon>
        <taxon>Pseudomonadati</taxon>
        <taxon>Pseudomonadota</taxon>
        <taxon>Gammaproteobacteria</taxon>
        <taxon>Enterobacterales</taxon>
        <taxon>Morganellaceae</taxon>
        <taxon>Providencia</taxon>
    </lineage>
</organism>
<evidence type="ECO:0000256" key="6">
    <source>
        <dbReference type="ARBA" id="ARBA00023002"/>
    </source>
</evidence>
<dbReference type="InterPro" id="IPR009010">
    <property type="entry name" value="Asp_de-COase-like_dom_sf"/>
</dbReference>
<reference evidence="9" key="2">
    <citation type="submission" date="2008-04" db="EMBL/GenBank/DDBJ databases">
        <title>Draft genome sequence of Providencia stuartii(ATCC 25827).</title>
        <authorList>
            <person name="Sudarsanam P."/>
            <person name="Ley R."/>
            <person name="Guruge J."/>
            <person name="Turnbaugh P.J."/>
            <person name="Mahowald M."/>
            <person name="Liep D."/>
            <person name="Gordon J."/>
        </authorList>
    </citation>
    <scope>NUCLEOTIDE SEQUENCE [LARGE SCALE GENOMIC DNA]</scope>
    <source>
        <strain evidence="9">ATCC 25827</strain>
    </source>
</reference>
<dbReference type="SUPFAM" id="SSF50692">
    <property type="entry name" value="ADC-like"/>
    <property type="match status" value="1"/>
</dbReference>
<dbReference type="EMBL" id="ABJD02000101">
    <property type="protein sequence ID" value="EDU58671.1"/>
    <property type="molecule type" value="Genomic_DNA"/>
</dbReference>
<dbReference type="Proteomes" id="UP000004506">
    <property type="component" value="Unassembled WGS sequence"/>
</dbReference>
<protein>
    <submittedName>
        <fullName evidence="8">Molybdopterin dinucleotide binding domain protein</fullName>
    </submittedName>
</protein>
<comment type="similarity">
    <text evidence="3">Belongs to the prokaryotic molybdopterin-containing oxidoreductase family.</text>
</comment>
<sequence length="189" mass="21023">MQPEGLGRLFAIDKMAEGPFPEHYEPFETPLGTNPLHPNVVSNPAARIFEDDKKRLGNHEQFPYVGTTYRLTEHFHTWTKHARLNAIVQPEQFVEISETLAKAKGIANGDRVKVSSQRGFIKAVAVVTQRLQTLMVDGKPIETIGVPIHWGFEGATQKGFITNTLTPSVGDANSQTPEYKAFLVNIEKA</sequence>
<comment type="caution">
    <text evidence="8">The sequence shown here is derived from an EMBL/GenBank/DDBJ whole genome shotgun (WGS) entry which is preliminary data.</text>
</comment>
<proteinExistence type="inferred from homology"/>
<dbReference type="GO" id="GO:0030313">
    <property type="term" value="C:cell envelope"/>
    <property type="evidence" value="ECO:0007669"/>
    <property type="project" value="UniProtKB-SubCell"/>
</dbReference>
<dbReference type="PANTHER" id="PTHR43598:SF7">
    <property type="entry name" value="FORMATE DEHYDROGENASE, NITRATE-INDUCIBLE, MAJOR SUBUNIT"/>
    <property type="match status" value="1"/>
</dbReference>
<dbReference type="GO" id="GO:0030151">
    <property type="term" value="F:molybdenum ion binding"/>
    <property type="evidence" value="ECO:0007669"/>
    <property type="project" value="TreeGrafter"/>
</dbReference>
<keyword evidence="6" id="KW-0560">Oxidoreductase</keyword>
<dbReference type="GO" id="GO:0016491">
    <property type="term" value="F:oxidoreductase activity"/>
    <property type="evidence" value="ECO:0007669"/>
    <property type="project" value="UniProtKB-KW"/>
</dbReference>
<keyword evidence="5" id="KW-0479">Metal-binding</keyword>
<dbReference type="GO" id="GO:0043546">
    <property type="term" value="F:molybdopterin cofactor binding"/>
    <property type="evidence" value="ECO:0007669"/>
    <property type="project" value="InterPro"/>
</dbReference>
<keyword evidence="4" id="KW-0408">Iron</keyword>
<evidence type="ECO:0000313" key="9">
    <source>
        <dbReference type="Proteomes" id="UP000004506"/>
    </source>
</evidence>
<evidence type="ECO:0000256" key="4">
    <source>
        <dbReference type="ARBA" id="ARBA00022485"/>
    </source>
</evidence>
<feature type="domain" description="Molybdopterin dinucleotide-binding" evidence="7">
    <location>
        <begin position="67"/>
        <end position="182"/>
    </location>
</feature>
<name>A0AA86YHS0_PROST</name>
<evidence type="ECO:0000313" key="8">
    <source>
        <dbReference type="EMBL" id="EDU58671.1"/>
    </source>
</evidence>
<dbReference type="CDD" id="cd02792">
    <property type="entry name" value="MopB_CT_Formate-Dh-Na-like"/>
    <property type="match status" value="1"/>
</dbReference>
<comment type="subcellular location">
    <subcellularLocation>
        <location evidence="2">Cell envelope</location>
    </subcellularLocation>
</comment>
<dbReference type="Pfam" id="PF01568">
    <property type="entry name" value="Molydop_binding"/>
    <property type="match status" value="1"/>
</dbReference>
<evidence type="ECO:0000259" key="7">
    <source>
        <dbReference type="Pfam" id="PF01568"/>
    </source>
</evidence>
<dbReference type="FunFam" id="2.40.40.20:FF:000017">
    <property type="entry name" value="Formate dehydrogenase, alpha subunit"/>
    <property type="match status" value="1"/>
</dbReference>
<dbReference type="AlphaFoldDB" id="A0AA86YHS0"/>
<evidence type="ECO:0000256" key="3">
    <source>
        <dbReference type="ARBA" id="ARBA00010312"/>
    </source>
</evidence>
<accession>A0AA86YHS0</accession>
<dbReference type="InterPro" id="IPR006657">
    <property type="entry name" value="MoPterin_dinucl-bd_dom"/>
</dbReference>
<comment type="cofactor">
    <cofactor evidence="1">
        <name>[4Fe-4S] cluster</name>
        <dbReference type="ChEBI" id="CHEBI:49883"/>
    </cofactor>
</comment>
<reference evidence="9" key="1">
    <citation type="submission" date="2008-04" db="EMBL/GenBank/DDBJ databases">
        <title>Draft genome sequence of Providencia stuartii (ATCC 25827).</title>
        <authorList>
            <person name="Sudarsanam P."/>
            <person name="Ley R."/>
            <person name="Guruge J."/>
            <person name="Turnbaugh P.J."/>
            <person name="Mahowald M."/>
            <person name="Liep D."/>
            <person name="Gordon J."/>
        </authorList>
    </citation>
    <scope>NUCLEOTIDE SEQUENCE [LARGE SCALE GENOMIC DNA]</scope>
    <source>
        <strain evidence="9">ATCC 25827</strain>
    </source>
</reference>
<gene>
    <name evidence="8" type="ORF">PROSTU_01848</name>
</gene>
<dbReference type="PANTHER" id="PTHR43598">
    <property type="entry name" value="TUNGSTEN-CONTAINING FORMYLMETHANOFURAN DEHYDROGENASE 2 SUBUNIT B"/>
    <property type="match status" value="1"/>
</dbReference>
<reference evidence="8 9" key="3">
    <citation type="submission" date="2008-05" db="EMBL/GenBank/DDBJ databases">
        <authorList>
            <person name="Fulton L."/>
            <person name="Clifton S."/>
            <person name="Fulton B."/>
            <person name="Xu J."/>
            <person name="Minx P."/>
            <person name="Pepin K.H."/>
            <person name="Johnson M."/>
            <person name="Thiruvilangam P."/>
            <person name="Bhonagiri V."/>
            <person name="Nash W.E."/>
            <person name="Mardis E.R."/>
            <person name="Wilson R.K."/>
        </authorList>
    </citation>
    <scope>NUCLEOTIDE SEQUENCE [LARGE SCALE GENOMIC DNA]</scope>
    <source>
        <strain evidence="8 9">ATCC 25827</strain>
    </source>
</reference>
<dbReference type="GO" id="GO:0051539">
    <property type="term" value="F:4 iron, 4 sulfur cluster binding"/>
    <property type="evidence" value="ECO:0007669"/>
    <property type="project" value="UniProtKB-KW"/>
</dbReference>
<dbReference type="GO" id="GO:0009055">
    <property type="term" value="F:electron transfer activity"/>
    <property type="evidence" value="ECO:0007669"/>
    <property type="project" value="TreeGrafter"/>
</dbReference>
<dbReference type="InterPro" id="IPR006655">
    <property type="entry name" value="Mopterin_OxRdtase_prok_CS"/>
</dbReference>